<evidence type="ECO:0000313" key="3">
    <source>
        <dbReference type="Proteomes" id="UP000639396"/>
    </source>
</evidence>
<sequence length="271" mass="30067">MMIIMNMVKVLFTTFLIVGLLFSSGVFSVLLYAKMTGKDFFTEAQPIAAVLAEGAAPAPPVSEAKPDPVKPKPASAMLDAPLVRQLPELPAGCEIVSLTMLLNYYGVDKDKMELYREMIKDPTPIRWEKGAIAFWGNPNTGYVGDATGKSRGFGIYHGALLPTLKEYVPTAIDMTGMEFDAIERQIAEGLPVVLWTTINFQETQRWVEWDTPIGPIKTTFMEHAVLLVGYDEENVYVNDPYSGKKSLKLNKEQFLGTWNALGKQALSYTNE</sequence>
<keyword evidence="3" id="KW-1185">Reference proteome</keyword>
<protein>
    <submittedName>
        <fullName evidence="2">C39 family peptidase</fullName>
    </submittedName>
</protein>
<proteinExistence type="predicted"/>
<organism evidence="2 3">
    <name type="scientific">Paenibacillus oceani</name>
    <dbReference type="NCBI Taxonomy" id="2772510"/>
    <lineage>
        <taxon>Bacteria</taxon>
        <taxon>Bacillati</taxon>
        <taxon>Bacillota</taxon>
        <taxon>Bacilli</taxon>
        <taxon>Bacillales</taxon>
        <taxon>Paenibacillaceae</taxon>
        <taxon>Paenibacillus</taxon>
    </lineage>
</organism>
<dbReference type="PANTHER" id="PTHR37806">
    <property type="entry name" value="LMO0724 PROTEIN"/>
    <property type="match status" value="1"/>
</dbReference>
<dbReference type="Gene3D" id="3.90.70.10">
    <property type="entry name" value="Cysteine proteinases"/>
    <property type="match status" value="1"/>
</dbReference>
<dbReference type="InterPro" id="IPR039564">
    <property type="entry name" value="Peptidase_C39-like"/>
</dbReference>
<dbReference type="RefSeq" id="WP_190926456.1">
    <property type="nucleotide sequence ID" value="NZ_JACXJA010000007.1"/>
</dbReference>
<evidence type="ECO:0000313" key="2">
    <source>
        <dbReference type="EMBL" id="MBD2861989.1"/>
    </source>
</evidence>
<accession>A0A927C5Z4</accession>
<comment type="caution">
    <text evidence="2">The sequence shown here is derived from an EMBL/GenBank/DDBJ whole genome shotgun (WGS) entry which is preliminary data.</text>
</comment>
<dbReference type="PANTHER" id="PTHR37806:SF1">
    <property type="entry name" value="PEPTIDASE C39-LIKE DOMAIN-CONTAINING PROTEIN"/>
    <property type="match status" value="1"/>
</dbReference>
<dbReference type="EMBL" id="JACXJA010000007">
    <property type="protein sequence ID" value="MBD2861989.1"/>
    <property type="molecule type" value="Genomic_DNA"/>
</dbReference>
<name>A0A927C5Z4_9BACL</name>
<dbReference type="Proteomes" id="UP000639396">
    <property type="component" value="Unassembled WGS sequence"/>
</dbReference>
<dbReference type="Pfam" id="PF13529">
    <property type="entry name" value="Peptidase_C39_2"/>
    <property type="match status" value="1"/>
</dbReference>
<evidence type="ECO:0000259" key="1">
    <source>
        <dbReference type="Pfam" id="PF13529"/>
    </source>
</evidence>
<feature type="domain" description="Peptidase C39-like" evidence="1">
    <location>
        <begin position="78"/>
        <end position="241"/>
    </location>
</feature>
<reference evidence="2" key="1">
    <citation type="submission" date="2020-09" db="EMBL/GenBank/DDBJ databases">
        <title>A novel bacterium of genus Paenibacillus, isolated from South China Sea.</title>
        <authorList>
            <person name="Huang H."/>
            <person name="Mo K."/>
            <person name="Hu Y."/>
        </authorList>
    </citation>
    <scope>NUCLEOTIDE SEQUENCE</scope>
    <source>
        <strain evidence="2">IB182363</strain>
    </source>
</reference>
<dbReference type="AlphaFoldDB" id="A0A927C5Z4"/>
<gene>
    <name evidence="2" type="ORF">IDH45_08355</name>
</gene>